<protein>
    <submittedName>
        <fullName evidence="2">Lipoprotein</fullName>
    </submittedName>
</protein>
<evidence type="ECO:0000313" key="1">
    <source>
        <dbReference type="Proteomes" id="UP000035642"/>
    </source>
</evidence>
<dbReference type="SUPFAM" id="SSF50923">
    <property type="entry name" value="Hemopexin-like domain"/>
    <property type="match status" value="1"/>
</dbReference>
<dbReference type="AlphaFoldDB" id="A0A0K0DB59"/>
<dbReference type="WBParaSite" id="ACAC_0000761701-mRNA-1">
    <property type="protein sequence ID" value="ACAC_0000761701-mRNA-1"/>
    <property type="gene ID" value="ACAC_0000761701"/>
</dbReference>
<name>A0A0K0DB59_ANGCA</name>
<reference evidence="1" key="1">
    <citation type="submission" date="2012-09" db="EMBL/GenBank/DDBJ databases">
        <authorList>
            <person name="Martin A.A."/>
        </authorList>
    </citation>
    <scope>NUCLEOTIDE SEQUENCE</scope>
</reference>
<keyword evidence="1" id="KW-1185">Reference proteome</keyword>
<organism evidence="1 2">
    <name type="scientific">Angiostrongylus cantonensis</name>
    <name type="common">Rat lungworm</name>
    <dbReference type="NCBI Taxonomy" id="6313"/>
    <lineage>
        <taxon>Eukaryota</taxon>
        <taxon>Metazoa</taxon>
        <taxon>Ecdysozoa</taxon>
        <taxon>Nematoda</taxon>
        <taxon>Chromadorea</taxon>
        <taxon>Rhabditida</taxon>
        <taxon>Rhabditina</taxon>
        <taxon>Rhabditomorpha</taxon>
        <taxon>Strongyloidea</taxon>
        <taxon>Metastrongylidae</taxon>
        <taxon>Angiostrongylus</taxon>
    </lineage>
</organism>
<dbReference type="Gene3D" id="2.110.10.10">
    <property type="entry name" value="Hemopexin-like domain"/>
    <property type="match status" value="1"/>
</dbReference>
<evidence type="ECO:0000313" key="2">
    <source>
        <dbReference type="WBParaSite" id="ACAC_0000761701-mRNA-1"/>
    </source>
</evidence>
<proteinExistence type="predicted"/>
<sequence>MKNLLTIFLSASVHYCFFSGPKYSYLFSGSKVYFIRDDRIVSSATIVSVFPSGPATVDAAVYDNERELLVLIRGRTVYGYKEIGRISFKMDSAFPKELPSALFTPSAAIRWHDQHQMLLSSGGKFALYDAYWNKSLMSARTVDYFKGLPENIRGISSWKNGQARIYTRNLVFIYDMSLSSTLADGVPVSTFLKCR</sequence>
<dbReference type="InterPro" id="IPR036375">
    <property type="entry name" value="Hemopexin-like_dom_sf"/>
</dbReference>
<accession>A0A0K0DB59</accession>
<dbReference type="Proteomes" id="UP000035642">
    <property type="component" value="Unassembled WGS sequence"/>
</dbReference>
<reference evidence="2" key="2">
    <citation type="submission" date="2017-02" db="UniProtKB">
        <authorList>
            <consortium name="WormBaseParasite"/>
        </authorList>
    </citation>
    <scope>IDENTIFICATION</scope>
</reference>